<gene>
    <name evidence="1" type="ORF">CAPTEDRAFT_185167</name>
</gene>
<dbReference type="PANTHER" id="PTHR47510:SF3">
    <property type="entry name" value="ENDO_EXONUCLEASE_PHOSPHATASE DOMAIN-CONTAINING PROTEIN"/>
    <property type="match status" value="1"/>
</dbReference>
<dbReference type="EMBL" id="AMQN01024753">
    <property type="status" value="NOT_ANNOTATED_CDS"/>
    <property type="molecule type" value="Genomic_DNA"/>
</dbReference>
<evidence type="ECO:0000313" key="1">
    <source>
        <dbReference type="EMBL" id="ELU02968.1"/>
    </source>
</evidence>
<dbReference type="AlphaFoldDB" id="R7UGR2"/>
<name>R7UGR2_CAPTE</name>
<dbReference type="EMBL" id="KB303587">
    <property type="protein sequence ID" value="ELU02968.1"/>
    <property type="molecule type" value="Genomic_DNA"/>
</dbReference>
<dbReference type="HOGENOM" id="CLU_094071_0_0_1"/>
<dbReference type="EnsemblMetazoa" id="CapteT185167">
    <property type="protein sequence ID" value="CapteP185167"/>
    <property type="gene ID" value="CapteG185167"/>
</dbReference>
<reference evidence="1 3" key="2">
    <citation type="journal article" date="2013" name="Nature">
        <title>Insights into bilaterian evolution from three spiralian genomes.</title>
        <authorList>
            <person name="Simakov O."/>
            <person name="Marletaz F."/>
            <person name="Cho S.J."/>
            <person name="Edsinger-Gonzales E."/>
            <person name="Havlak P."/>
            <person name="Hellsten U."/>
            <person name="Kuo D.H."/>
            <person name="Larsson T."/>
            <person name="Lv J."/>
            <person name="Arendt D."/>
            <person name="Savage R."/>
            <person name="Osoegawa K."/>
            <person name="de Jong P."/>
            <person name="Grimwood J."/>
            <person name="Chapman J.A."/>
            <person name="Shapiro H."/>
            <person name="Aerts A."/>
            <person name="Otillar R.P."/>
            <person name="Terry A.Y."/>
            <person name="Boore J.L."/>
            <person name="Grigoriev I.V."/>
            <person name="Lindberg D.R."/>
            <person name="Seaver E.C."/>
            <person name="Weisblat D.A."/>
            <person name="Putnam N.H."/>
            <person name="Rokhsar D.S."/>
        </authorList>
    </citation>
    <scope>NUCLEOTIDE SEQUENCE</scope>
    <source>
        <strain evidence="1 3">I ESC-2004</strain>
    </source>
</reference>
<dbReference type="InterPro" id="IPR036691">
    <property type="entry name" value="Endo/exonu/phosph_ase_sf"/>
</dbReference>
<evidence type="ECO:0000313" key="3">
    <source>
        <dbReference type="Proteomes" id="UP000014760"/>
    </source>
</evidence>
<dbReference type="STRING" id="283909.R7UGR2"/>
<dbReference type="SUPFAM" id="SSF56219">
    <property type="entry name" value="DNase I-like"/>
    <property type="match status" value="1"/>
</dbReference>
<keyword evidence="3" id="KW-1185">Reference proteome</keyword>
<proteinExistence type="predicted"/>
<organism evidence="1">
    <name type="scientific">Capitella teleta</name>
    <name type="common">Polychaete worm</name>
    <dbReference type="NCBI Taxonomy" id="283909"/>
    <lineage>
        <taxon>Eukaryota</taxon>
        <taxon>Metazoa</taxon>
        <taxon>Spiralia</taxon>
        <taxon>Lophotrochozoa</taxon>
        <taxon>Annelida</taxon>
        <taxon>Polychaeta</taxon>
        <taxon>Sedentaria</taxon>
        <taxon>Scolecida</taxon>
        <taxon>Capitellidae</taxon>
        <taxon>Capitella</taxon>
    </lineage>
</organism>
<reference evidence="3" key="1">
    <citation type="submission" date="2012-12" db="EMBL/GenBank/DDBJ databases">
        <authorList>
            <person name="Hellsten U."/>
            <person name="Grimwood J."/>
            <person name="Chapman J.A."/>
            <person name="Shapiro H."/>
            <person name="Aerts A."/>
            <person name="Otillar R.P."/>
            <person name="Terry A.Y."/>
            <person name="Boore J.L."/>
            <person name="Simakov O."/>
            <person name="Marletaz F."/>
            <person name="Cho S.-J."/>
            <person name="Edsinger-Gonzales E."/>
            <person name="Havlak P."/>
            <person name="Kuo D.-H."/>
            <person name="Larsson T."/>
            <person name="Lv J."/>
            <person name="Arendt D."/>
            <person name="Savage R."/>
            <person name="Osoegawa K."/>
            <person name="de Jong P."/>
            <person name="Lindberg D.R."/>
            <person name="Seaver E.C."/>
            <person name="Weisblat D.A."/>
            <person name="Putnam N.H."/>
            <person name="Grigoriev I.V."/>
            <person name="Rokhsar D.S."/>
        </authorList>
    </citation>
    <scope>NUCLEOTIDE SEQUENCE</scope>
    <source>
        <strain evidence="3">I ESC-2004</strain>
    </source>
</reference>
<protein>
    <recommendedName>
        <fullName evidence="4">Endonuclease/exonuclease/phosphatase domain-containing protein</fullName>
    </recommendedName>
</protein>
<accession>R7UGR2</accession>
<sequence>MDACHSRLNNYSLVRGDRSEQSGKRHGGDVCAYINTHWCTNFVIKHTSCTADVEILCVQCRPFYLAREISCVVFIVIYIPPSGDANRATEAIASVALDIQQTKPEAAIVITGDFNGASLHDALPTYVQYVNFNTRGRSCLDLLYSNIKDAYKTTSLPPIGRSDHTMIYCLPTYIRKLERQKAMIKTIRQWTEDAAEQLGGCFACTDWNIFDVTTTNINEYTKVITDYIKFCEETIIPTKEIKIYPNNRPWVPTTSSMQS</sequence>
<dbReference type="OMA" id="ICFYINE"/>
<dbReference type="OrthoDB" id="6154363at2759"/>
<evidence type="ECO:0000313" key="2">
    <source>
        <dbReference type="EnsemblMetazoa" id="CapteP185167"/>
    </source>
</evidence>
<feature type="non-terminal residue" evidence="1">
    <location>
        <position position="259"/>
    </location>
</feature>
<dbReference type="Proteomes" id="UP000014760">
    <property type="component" value="Unassembled WGS sequence"/>
</dbReference>
<dbReference type="PANTHER" id="PTHR47510">
    <property type="entry name" value="REVERSE TRANSCRIPTASE DOMAIN-CONTAINING PROTEIN"/>
    <property type="match status" value="1"/>
</dbReference>
<evidence type="ECO:0008006" key="4">
    <source>
        <dbReference type="Google" id="ProtNLM"/>
    </source>
</evidence>
<dbReference type="Gene3D" id="3.60.10.10">
    <property type="entry name" value="Endonuclease/exonuclease/phosphatase"/>
    <property type="match status" value="1"/>
</dbReference>
<reference evidence="2" key="3">
    <citation type="submission" date="2015-06" db="UniProtKB">
        <authorList>
            <consortium name="EnsemblMetazoa"/>
        </authorList>
    </citation>
    <scope>IDENTIFICATION</scope>
</reference>